<protein>
    <recommendedName>
        <fullName evidence="1">YprB ribonuclease H-like domain-containing protein</fullName>
    </recommendedName>
</protein>
<dbReference type="InterPro" id="IPR010995">
    <property type="entry name" value="DNA_repair_Rad51/TF_NusA_a-hlx"/>
</dbReference>
<dbReference type="EMBL" id="AAXW01000040">
    <property type="protein sequence ID" value="EAZ89614.1"/>
    <property type="molecule type" value="Genomic_DNA"/>
</dbReference>
<keyword evidence="3" id="KW-1185">Reference proteome</keyword>
<dbReference type="Gene3D" id="1.10.150.20">
    <property type="entry name" value="5' to 3' exonuclease, C-terminal subdomain"/>
    <property type="match status" value="1"/>
</dbReference>
<dbReference type="Proteomes" id="UP000003781">
    <property type="component" value="Unassembled WGS sequence"/>
</dbReference>
<comment type="caution">
    <text evidence="2">The sequence shown here is derived from an EMBL/GenBank/DDBJ whole genome shotgun (WGS) entry which is preliminary data.</text>
</comment>
<organism evidence="2 3">
    <name type="scientific">Crocosphaera chwakensis CCY0110</name>
    <dbReference type="NCBI Taxonomy" id="391612"/>
    <lineage>
        <taxon>Bacteria</taxon>
        <taxon>Bacillati</taxon>
        <taxon>Cyanobacteriota</taxon>
        <taxon>Cyanophyceae</taxon>
        <taxon>Oscillatoriophycideae</taxon>
        <taxon>Chroococcales</taxon>
        <taxon>Aphanothecaceae</taxon>
        <taxon>Crocosphaera</taxon>
        <taxon>Crocosphaera chwakensis</taxon>
    </lineage>
</organism>
<name>A3IV53_9CHRO</name>
<evidence type="ECO:0000313" key="3">
    <source>
        <dbReference type="Proteomes" id="UP000003781"/>
    </source>
</evidence>
<dbReference type="InterPro" id="IPR038720">
    <property type="entry name" value="YprB_RNase_H-like_dom"/>
</dbReference>
<feature type="domain" description="YprB ribonuclease H-like" evidence="1">
    <location>
        <begin position="297"/>
        <end position="467"/>
    </location>
</feature>
<evidence type="ECO:0000259" key="1">
    <source>
        <dbReference type="Pfam" id="PF13482"/>
    </source>
</evidence>
<evidence type="ECO:0000313" key="2">
    <source>
        <dbReference type="EMBL" id="EAZ89614.1"/>
    </source>
</evidence>
<reference evidence="2 3" key="1">
    <citation type="submission" date="2007-03" db="EMBL/GenBank/DDBJ databases">
        <authorList>
            <person name="Stal L."/>
            <person name="Ferriera S."/>
            <person name="Johnson J."/>
            <person name="Kravitz S."/>
            <person name="Beeson K."/>
            <person name="Sutton G."/>
            <person name="Rogers Y.-H."/>
            <person name="Friedman R."/>
            <person name="Frazier M."/>
            <person name="Venter J.C."/>
        </authorList>
    </citation>
    <scope>NUCLEOTIDE SEQUENCE [LARGE SCALE GENOMIC DNA]</scope>
    <source>
        <strain evidence="2 3">CCY0110</strain>
    </source>
</reference>
<dbReference type="Pfam" id="PF13482">
    <property type="entry name" value="RNase_H_2"/>
    <property type="match status" value="1"/>
</dbReference>
<sequence length="476" mass="55084">MYGDPTQQDPERDFLQKLRQENKRHTALVLNTFYPHYQQSHVSGLSWREKAEATEKLMQQGVDCIYKGILMVDDTSQSNYCSEESLSIFPLGYEYLGKPHLLIKQPGESKFGNWSYYPVSIHLGRKAKPEYKLLGTFYAQLLAIIQQTTPPTPELIVRPLKHSSVDIIQWLPKLQLVLDECVTMLGAVQEPEVFISRQRCNLCRWHGYCYKIAQSQQHLSLVPGVTPSRYQSLQEIGVHTTESLAKTNLNTIEEQIGKNLAEKLQQQARSLVHNRPIHHPQSQYNPSDALSNQTVELYFDIEAEPERNLDYLLGVVVVNRLNQTQTFYPLLAETPQEEGIIWQQFLELVNRYDQAPIFHFSDYEKDTIQRLGNLYQTPDSQIKPLLSRLVDLHHCVTTSVIFPVENYSLKSLANWLGFHWRDAGISGDQCVCWYDQWLTTGDRNCLASILRYNEDDCLATLHLKNWLAEFFSKIEF</sequence>
<accession>A3IV53</accession>
<dbReference type="InterPro" id="IPR012337">
    <property type="entry name" value="RNaseH-like_sf"/>
</dbReference>
<dbReference type="AlphaFoldDB" id="A3IV53"/>
<dbReference type="SUPFAM" id="SSF47794">
    <property type="entry name" value="Rad51 N-terminal domain-like"/>
    <property type="match status" value="1"/>
</dbReference>
<dbReference type="GO" id="GO:0000166">
    <property type="term" value="F:nucleotide binding"/>
    <property type="evidence" value="ECO:0007669"/>
    <property type="project" value="InterPro"/>
</dbReference>
<gene>
    <name evidence="2" type="ORF">CY0110_24316</name>
</gene>
<dbReference type="SUPFAM" id="SSF53098">
    <property type="entry name" value="Ribonuclease H-like"/>
    <property type="match status" value="1"/>
</dbReference>
<dbReference type="NCBIfam" id="TIGR03491">
    <property type="entry name" value="TM0106 family RecB-like putative nuclease"/>
    <property type="match status" value="1"/>
</dbReference>
<dbReference type="eggNOG" id="COG2251">
    <property type="taxonomic scope" value="Bacteria"/>
</dbReference>
<proteinExistence type="predicted"/>
<dbReference type="InterPro" id="IPR019993">
    <property type="entry name" value="RecB_nuclease_TM0106_put"/>
</dbReference>